<comment type="caution">
    <text evidence="1">The sequence shown here is derived from an EMBL/GenBank/DDBJ whole genome shotgun (WGS) entry which is preliminary data.</text>
</comment>
<evidence type="ECO:0000313" key="2">
    <source>
        <dbReference type="Proteomes" id="UP000193498"/>
    </source>
</evidence>
<accession>A0A1Y1XR71</accession>
<organism evidence="1 2">
    <name type="scientific">Basidiobolus meristosporus CBS 931.73</name>
    <dbReference type="NCBI Taxonomy" id="1314790"/>
    <lineage>
        <taxon>Eukaryota</taxon>
        <taxon>Fungi</taxon>
        <taxon>Fungi incertae sedis</taxon>
        <taxon>Zoopagomycota</taxon>
        <taxon>Entomophthoromycotina</taxon>
        <taxon>Basidiobolomycetes</taxon>
        <taxon>Basidiobolales</taxon>
        <taxon>Basidiobolaceae</taxon>
        <taxon>Basidiobolus</taxon>
    </lineage>
</organism>
<gene>
    <name evidence="1" type="ORF">K493DRAFT_319566</name>
</gene>
<protein>
    <submittedName>
        <fullName evidence="1">Uncharacterized protein</fullName>
    </submittedName>
</protein>
<keyword evidence="2" id="KW-1185">Reference proteome</keyword>
<reference evidence="1 2" key="1">
    <citation type="submission" date="2016-07" db="EMBL/GenBank/DDBJ databases">
        <title>Pervasive Adenine N6-methylation of Active Genes in Fungi.</title>
        <authorList>
            <consortium name="DOE Joint Genome Institute"/>
            <person name="Mondo S.J."/>
            <person name="Dannebaum R.O."/>
            <person name="Kuo R.C."/>
            <person name="Labutti K."/>
            <person name="Haridas S."/>
            <person name="Kuo A."/>
            <person name="Salamov A."/>
            <person name="Ahrendt S.R."/>
            <person name="Lipzen A."/>
            <person name="Sullivan W."/>
            <person name="Andreopoulos W.B."/>
            <person name="Clum A."/>
            <person name="Lindquist E."/>
            <person name="Daum C."/>
            <person name="Ramamoorthy G.K."/>
            <person name="Gryganskyi A."/>
            <person name="Culley D."/>
            <person name="Magnuson J.K."/>
            <person name="James T.Y."/>
            <person name="O'Malley M.A."/>
            <person name="Stajich J.E."/>
            <person name="Spatafora J.W."/>
            <person name="Visel A."/>
            <person name="Grigoriev I.V."/>
        </authorList>
    </citation>
    <scope>NUCLEOTIDE SEQUENCE [LARGE SCALE GENOMIC DNA]</scope>
    <source>
        <strain evidence="1 2">CBS 931.73</strain>
    </source>
</reference>
<sequence length="55" mass="6329">MNKELTPVQPSKKLVRFSRFKKVYFTHSPSDYDRTSIVPCVSPGNPRSRSQCQLS</sequence>
<dbReference type="InParanoid" id="A0A1Y1XR71"/>
<dbReference type="OrthoDB" id="2339357at2759"/>
<dbReference type="AlphaFoldDB" id="A0A1Y1XR71"/>
<evidence type="ECO:0000313" key="1">
    <source>
        <dbReference type="EMBL" id="ORX88145.1"/>
    </source>
</evidence>
<name>A0A1Y1XR71_9FUNG</name>
<dbReference type="Proteomes" id="UP000193498">
    <property type="component" value="Unassembled WGS sequence"/>
</dbReference>
<dbReference type="EMBL" id="MCFE01000539">
    <property type="protein sequence ID" value="ORX88145.1"/>
    <property type="molecule type" value="Genomic_DNA"/>
</dbReference>
<proteinExistence type="predicted"/>